<sequence length="182" mass="19523">MIRTYQGRTPVVPDSCYIDLSAQVIGDVVLGANSSVWMNAVVRGDVNAIRIGANSNVQDCAVLHGMRYTYPVHVGDWVTIGHNATVHGCVIEDACLIGMGCTILNGARIGEGSIIAAGALIPERVVIPPRSLVTGVPGKVRRSLGDTDRELILTYAKNYLDYTRIYLAEQGLAEQGLDEQKG</sequence>
<dbReference type="InterPro" id="IPR047324">
    <property type="entry name" value="LbH_gamma_CA-like"/>
</dbReference>
<dbReference type="eggNOG" id="COG0663">
    <property type="taxonomic scope" value="Bacteria"/>
</dbReference>
<dbReference type="InterPro" id="IPR011004">
    <property type="entry name" value="Trimer_LpxA-like_sf"/>
</dbReference>
<keyword evidence="1" id="KW-0808">Transferase</keyword>
<name>C1F7U5_ACIC5</name>
<dbReference type="InParanoid" id="C1F7U5"/>
<dbReference type="PANTHER" id="PTHR13061:SF29">
    <property type="entry name" value="GAMMA CARBONIC ANHYDRASE-LIKE 1, MITOCHONDRIAL-RELATED"/>
    <property type="match status" value="1"/>
</dbReference>
<protein>
    <submittedName>
        <fullName evidence="1">Bacterial transferase, hexapeptide repeat family</fullName>
    </submittedName>
</protein>
<dbReference type="STRING" id="240015.ACP_1827"/>
<dbReference type="GO" id="GO:0016740">
    <property type="term" value="F:transferase activity"/>
    <property type="evidence" value="ECO:0007669"/>
    <property type="project" value="UniProtKB-KW"/>
</dbReference>
<gene>
    <name evidence="1" type="ordered locus">ACP_1827</name>
</gene>
<reference evidence="1 2" key="1">
    <citation type="journal article" date="2009" name="Appl. Environ. Microbiol.">
        <title>Three genomes from the phylum Acidobacteria provide insight into the lifestyles of these microorganisms in soils.</title>
        <authorList>
            <person name="Ward N.L."/>
            <person name="Challacombe J.F."/>
            <person name="Janssen P.H."/>
            <person name="Henrissat B."/>
            <person name="Coutinho P.M."/>
            <person name="Wu M."/>
            <person name="Xie G."/>
            <person name="Haft D.H."/>
            <person name="Sait M."/>
            <person name="Badger J."/>
            <person name="Barabote R.D."/>
            <person name="Bradley B."/>
            <person name="Brettin T.S."/>
            <person name="Brinkac L.M."/>
            <person name="Bruce D."/>
            <person name="Creasy T."/>
            <person name="Daugherty S.C."/>
            <person name="Davidsen T.M."/>
            <person name="DeBoy R.T."/>
            <person name="Detter J.C."/>
            <person name="Dodson R.J."/>
            <person name="Durkin A.S."/>
            <person name="Ganapathy A."/>
            <person name="Gwinn-Giglio M."/>
            <person name="Han C.S."/>
            <person name="Khouri H."/>
            <person name="Kiss H."/>
            <person name="Kothari S.P."/>
            <person name="Madupu R."/>
            <person name="Nelson K.E."/>
            <person name="Nelson W.C."/>
            <person name="Paulsen I."/>
            <person name="Penn K."/>
            <person name="Ren Q."/>
            <person name="Rosovitz M.J."/>
            <person name="Selengut J.D."/>
            <person name="Shrivastava S."/>
            <person name="Sullivan S.A."/>
            <person name="Tapia R."/>
            <person name="Thompson L.S."/>
            <person name="Watkins K.L."/>
            <person name="Yang Q."/>
            <person name="Yu C."/>
            <person name="Zafar N."/>
            <person name="Zhou L."/>
            <person name="Kuske C.R."/>
        </authorList>
    </citation>
    <scope>NUCLEOTIDE SEQUENCE [LARGE SCALE GENOMIC DNA]</scope>
    <source>
        <strain evidence="2">ATCC 51196 / DSM 11244 / BCRC 80197 / JCM 7670 / NBRC 15755 / NCIMB 13165 / 161</strain>
    </source>
</reference>
<dbReference type="OrthoDB" id="9803036at2"/>
<dbReference type="HOGENOM" id="CLU_064827_4_1_0"/>
<evidence type="ECO:0000313" key="1">
    <source>
        <dbReference type="EMBL" id="ACO33416.1"/>
    </source>
</evidence>
<dbReference type="EMBL" id="CP001472">
    <property type="protein sequence ID" value="ACO33416.1"/>
    <property type="molecule type" value="Genomic_DNA"/>
</dbReference>
<dbReference type="CDD" id="cd04645">
    <property type="entry name" value="LbH_gamma_CA_like"/>
    <property type="match status" value="1"/>
</dbReference>
<dbReference type="RefSeq" id="WP_015896947.1">
    <property type="nucleotide sequence ID" value="NC_012483.1"/>
</dbReference>
<dbReference type="Gene3D" id="2.160.10.10">
    <property type="entry name" value="Hexapeptide repeat proteins"/>
    <property type="match status" value="1"/>
</dbReference>
<organism evidence="1 2">
    <name type="scientific">Acidobacterium capsulatum (strain ATCC 51196 / DSM 11244 / BCRC 80197 / JCM 7670 / NBRC 15755 / NCIMB 13165 / 161)</name>
    <dbReference type="NCBI Taxonomy" id="240015"/>
    <lineage>
        <taxon>Bacteria</taxon>
        <taxon>Pseudomonadati</taxon>
        <taxon>Acidobacteriota</taxon>
        <taxon>Terriglobia</taxon>
        <taxon>Terriglobales</taxon>
        <taxon>Acidobacteriaceae</taxon>
        <taxon>Acidobacterium</taxon>
    </lineage>
</organism>
<dbReference type="FunCoup" id="C1F7U5">
    <property type="interactions" value="362"/>
</dbReference>
<dbReference type="AlphaFoldDB" id="C1F7U5"/>
<dbReference type="KEGG" id="aca:ACP_1827"/>
<dbReference type="Proteomes" id="UP000002207">
    <property type="component" value="Chromosome"/>
</dbReference>
<keyword evidence="2" id="KW-1185">Reference proteome</keyword>
<evidence type="ECO:0000313" key="2">
    <source>
        <dbReference type="Proteomes" id="UP000002207"/>
    </source>
</evidence>
<dbReference type="PANTHER" id="PTHR13061">
    <property type="entry name" value="DYNACTIN SUBUNIT P25"/>
    <property type="match status" value="1"/>
</dbReference>
<dbReference type="SUPFAM" id="SSF51161">
    <property type="entry name" value="Trimeric LpxA-like enzymes"/>
    <property type="match status" value="1"/>
</dbReference>
<dbReference type="InterPro" id="IPR050484">
    <property type="entry name" value="Transf_Hexapept/Carb_Anhydrase"/>
</dbReference>
<dbReference type="Pfam" id="PF21711">
    <property type="entry name" value="DCTN5"/>
    <property type="match status" value="1"/>
</dbReference>
<accession>C1F7U5</accession>
<proteinExistence type="predicted"/>